<organism evidence="2 3">
    <name type="scientific">Candidatus Gallipaludibacter merdavium</name>
    <dbReference type="NCBI Taxonomy" id="2840839"/>
    <lineage>
        <taxon>Bacteria</taxon>
        <taxon>Pseudomonadati</taxon>
        <taxon>Bacteroidota</taxon>
        <taxon>Bacteroidia</taxon>
        <taxon>Bacteroidales</taxon>
        <taxon>Candidatus Gallipaludibacter</taxon>
    </lineage>
</organism>
<keyword evidence="1" id="KW-0472">Membrane</keyword>
<keyword evidence="1" id="KW-1133">Transmembrane helix</keyword>
<feature type="transmembrane region" description="Helical" evidence="1">
    <location>
        <begin position="31"/>
        <end position="52"/>
    </location>
</feature>
<dbReference type="Proteomes" id="UP000823641">
    <property type="component" value="Unassembled WGS sequence"/>
</dbReference>
<proteinExistence type="predicted"/>
<evidence type="ECO:0000313" key="2">
    <source>
        <dbReference type="EMBL" id="MBO8461053.1"/>
    </source>
</evidence>
<evidence type="ECO:0000313" key="3">
    <source>
        <dbReference type="Proteomes" id="UP000823641"/>
    </source>
</evidence>
<feature type="transmembrane region" description="Helical" evidence="1">
    <location>
        <begin position="90"/>
        <end position="118"/>
    </location>
</feature>
<reference evidence="2" key="1">
    <citation type="submission" date="2020-10" db="EMBL/GenBank/DDBJ databases">
        <authorList>
            <person name="Gilroy R."/>
        </authorList>
    </citation>
    <scope>NUCLEOTIDE SEQUENCE</scope>
    <source>
        <strain evidence="2">G3-3990</strain>
    </source>
</reference>
<comment type="caution">
    <text evidence="2">The sequence shown here is derived from an EMBL/GenBank/DDBJ whole genome shotgun (WGS) entry which is preliminary data.</text>
</comment>
<feature type="transmembrane region" description="Helical" evidence="1">
    <location>
        <begin position="124"/>
        <end position="142"/>
    </location>
</feature>
<sequence length="195" mass="21922">MNTNELSPEKSIQIISEMLEKSRKDFEKDSGTPMIIWGAVVTIVSIIIWYVLKATSNPYWNLLWFAIPLVGYPFNYFLYYKKQEKRAKNFLNNAIATIWGCFGIIATLLPIIACTLFHEAMMFLTSWITIILGFASALTGLLMKNHWITMSGFVVAIAGGLVSVFMDYSNIPLLMGCAALITLLLPGIILNLKKK</sequence>
<feature type="transmembrane region" description="Helical" evidence="1">
    <location>
        <begin position="171"/>
        <end position="192"/>
    </location>
</feature>
<reference evidence="2" key="2">
    <citation type="journal article" date="2021" name="PeerJ">
        <title>Extensive microbial diversity within the chicken gut microbiome revealed by metagenomics and culture.</title>
        <authorList>
            <person name="Gilroy R."/>
            <person name="Ravi A."/>
            <person name="Getino M."/>
            <person name="Pursley I."/>
            <person name="Horton D.L."/>
            <person name="Alikhan N.F."/>
            <person name="Baker D."/>
            <person name="Gharbi K."/>
            <person name="Hall N."/>
            <person name="Watson M."/>
            <person name="Adriaenssens E.M."/>
            <person name="Foster-Nyarko E."/>
            <person name="Jarju S."/>
            <person name="Secka A."/>
            <person name="Antonio M."/>
            <person name="Oren A."/>
            <person name="Chaudhuri R.R."/>
            <person name="La Ragione R."/>
            <person name="Hildebrand F."/>
            <person name="Pallen M.J."/>
        </authorList>
    </citation>
    <scope>NUCLEOTIDE SEQUENCE</scope>
    <source>
        <strain evidence="2">G3-3990</strain>
    </source>
</reference>
<accession>A0A9D9HWH6</accession>
<name>A0A9D9HWH6_9BACT</name>
<dbReference type="AlphaFoldDB" id="A0A9D9HWH6"/>
<feature type="transmembrane region" description="Helical" evidence="1">
    <location>
        <begin position="58"/>
        <end position="78"/>
    </location>
</feature>
<feature type="transmembrane region" description="Helical" evidence="1">
    <location>
        <begin position="147"/>
        <end position="165"/>
    </location>
</feature>
<protein>
    <submittedName>
        <fullName evidence="2">Uncharacterized protein</fullName>
    </submittedName>
</protein>
<gene>
    <name evidence="2" type="ORF">IAA73_12105</name>
</gene>
<keyword evidence="1" id="KW-0812">Transmembrane</keyword>
<evidence type="ECO:0000256" key="1">
    <source>
        <dbReference type="SAM" id="Phobius"/>
    </source>
</evidence>
<dbReference type="EMBL" id="JADIMG010000111">
    <property type="protein sequence ID" value="MBO8461053.1"/>
    <property type="molecule type" value="Genomic_DNA"/>
</dbReference>